<feature type="region of interest" description="Disordered" evidence="1">
    <location>
        <begin position="1"/>
        <end position="41"/>
    </location>
</feature>
<evidence type="ECO:0000256" key="1">
    <source>
        <dbReference type="SAM" id="MobiDB-lite"/>
    </source>
</evidence>
<feature type="compositionally biased region" description="Polar residues" evidence="1">
    <location>
        <begin position="200"/>
        <end position="233"/>
    </location>
</feature>
<evidence type="ECO:0000313" key="3">
    <source>
        <dbReference type="Proteomes" id="UP001161757"/>
    </source>
</evidence>
<dbReference type="EMBL" id="JAJGCB010000001">
    <property type="protein sequence ID" value="KAJ8995837.1"/>
    <property type="molecule type" value="Genomic_DNA"/>
</dbReference>
<proteinExistence type="predicted"/>
<feature type="compositionally biased region" description="Polar residues" evidence="1">
    <location>
        <begin position="23"/>
        <end position="35"/>
    </location>
</feature>
<gene>
    <name evidence="2" type="ORF">HRR80_000591</name>
</gene>
<feature type="region of interest" description="Disordered" evidence="1">
    <location>
        <begin position="343"/>
        <end position="430"/>
    </location>
</feature>
<dbReference type="AlphaFoldDB" id="A0AAN6IYY8"/>
<name>A0AAN6IYY8_EXODE</name>
<sequence length="608" mass="66872">MMDKPGPSAGPEPDRNIGDSKDTTTTMEDQNSGNHSVPAHYSGEAEDADRLARYLAAGGPCFVGKCQQQAKLTHPFPGMHFAIDMPADKDIFNLEADIPEPSVKVKPFTSFGQGDDEPDLTAAVRSSKTQPGVSAIWGPDTFVTTSPEVKEIVKEYIKEIDEQGRAIRRKICKDLLRNIKEKKKTKTEEDGEEEQKTHQTDPSSVATSEVGRGTSSGAQENDNGDNETSSTVYTSQAGTEVTNGTAQLIRPPPPTPPDTVFHSALSMPTLPALHQNSDPGLIEFYRVKRAQNPVVFDAETEAIKQRLVAAKIARGGSTQLLTNEYTVELASREDAATAERWATGRHPSLLSAETSPQGMSPRIESPAEEFGSDGASFMDTANGRLPGPAIPEAVESGEREQTAQSSVAGHASVAETRALSPDEQDEEKKEYKDLFTRHPHLDLEAHASKVDKKQADKDLAARLRRLHIYAYISMRDKKQKDRDRPTPFEHEHKELAARLQNVDLPAHTTKGNTFGMIEQQSFFEHQVTATHERRIITAAVKITQVYEAERSPEISTAEILTAVMDDLKGPRPLVDRRCYCIPPEKRAEILALLEEYGSEDKTATDNNV</sequence>
<comment type="caution">
    <text evidence="2">The sequence shown here is derived from an EMBL/GenBank/DDBJ whole genome shotgun (WGS) entry which is preliminary data.</text>
</comment>
<feature type="region of interest" description="Disordered" evidence="1">
    <location>
        <begin position="183"/>
        <end position="233"/>
    </location>
</feature>
<reference evidence="2" key="1">
    <citation type="submission" date="2023-01" db="EMBL/GenBank/DDBJ databases">
        <title>Exophiala dermititidis isolated from Cystic Fibrosis Patient.</title>
        <authorList>
            <person name="Kurbessoian T."/>
            <person name="Crocker A."/>
            <person name="Murante D."/>
            <person name="Hogan D.A."/>
            <person name="Stajich J.E."/>
        </authorList>
    </citation>
    <scope>NUCLEOTIDE SEQUENCE</scope>
    <source>
        <strain evidence="2">Ex8</strain>
    </source>
</reference>
<organism evidence="2 3">
    <name type="scientific">Exophiala dermatitidis</name>
    <name type="common">Black yeast-like fungus</name>
    <name type="synonym">Wangiella dermatitidis</name>
    <dbReference type="NCBI Taxonomy" id="5970"/>
    <lineage>
        <taxon>Eukaryota</taxon>
        <taxon>Fungi</taxon>
        <taxon>Dikarya</taxon>
        <taxon>Ascomycota</taxon>
        <taxon>Pezizomycotina</taxon>
        <taxon>Eurotiomycetes</taxon>
        <taxon>Chaetothyriomycetidae</taxon>
        <taxon>Chaetothyriales</taxon>
        <taxon>Herpotrichiellaceae</taxon>
        <taxon>Exophiala</taxon>
    </lineage>
</organism>
<feature type="compositionally biased region" description="Basic and acidic residues" evidence="1">
    <location>
        <begin position="12"/>
        <end position="22"/>
    </location>
</feature>
<accession>A0AAN6IYY8</accession>
<dbReference type="Proteomes" id="UP001161757">
    <property type="component" value="Unassembled WGS sequence"/>
</dbReference>
<protein>
    <submittedName>
        <fullName evidence="2">Uncharacterized protein</fullName>
    </submittedName>
</protein>
<evidence type="ECO:0000313" key="2">
    <source>
        <dbReference type="EMBL" id="KAJ8995837.1"/>
    </source>
</evidence>